<comment type="caution">
    <text evidence="6">The sequence shown here is derived from an EMBL/GenBank/DDBJ whole genome shotgun (WGS) entry which is preliminary data.</text>
</comment>
<feature type="binding site" evidence="4">
    <location>
        <position position="285"/>
    </location>
    <ligand>
        <name>FAD</name>
        <dbReference type="ChEBI" id="CHEBI:57692"/>
    </ligand>
</feature>
<dbReference type="PIRSF" id="PIRSF000089">
    <property type="entry name" value="Electra_flavoP_a"/>
    <property type="match status" value="1"/>
</dbReference>
<name>A0A9D2EFA3_9MICO</name>
<evidence type="ECO:0000256" key="4">
    <source>
        <dbReference type="PIRSR" id="PIRSR000089-1"/>
    </source>
</evidence>
<sequence>MTTVLVPLDQDAAPVRGATLEVLTIARGLGEVTALTFADPGAELLDQLGRYGVGRVLTTTLPEPSASSAVVGQTVASAARQVSSAVVLLPSTFTSKEIAAHAAHHLQAGLLIDVGELRLDGGRLSGGKRVFGGTWETECAATTEVAVATVRPNAIVPSPAADVTTPQVQQLATEAAPPPRLELLERQVADHSGDTRPALAEAAIVVAGGRGTFGDFEPVEELADVLGAAIGTTRDCVDEGWLPHEAQVGQTGTTIAPRVYIGAGISGAPHHVGGMSGAGTVIAVNLDDEAPLVQLADFAVIGDLSSVLADAAEALRAHRDGS</sequence>
<evidence type="ECO:0000313" key="6">
    <source>
        <dbReference type="EMBL" id="HIZ36402.1"/>
    </source>
</evidence>
<dbReference type="InterPro" id="IPR001308">
    <property type="entry name" value="ETF_a/FixB"/>
</dbReference>
<dbReference type="SMART" id="SM00893">
    <property type="entry name" value="ETF"/>
    <property type="match status" value="1"/>
</dbReference>
<feature type="domain" description="Electron transfer flavoprotein alpha/beta-subunit N-terminal" evidence="5">
    <location>
        <begin position="4"/>
        <end position="190"/>
    </location>
</feature>
<dbReference type="GO" id="GO:0033539">
    <property type="term" value="P:fatty acid beta-oxidation using acyl-CoA dehydrogenase"/>
    <property type="evidence" value="ECO:0007669"/>
    <property type="project" value="TreeGrafter"/>
</dbReference>
<dbReference type="InterPro" id="IPR014730">
    <property type="entry name" value="ETF_a/b_N"/>
</dbReference>
<dbReference type="PANTHER" id="PTHR43153">
    <property type="entry name" value="ELECTRON TRANSFER FLAVOPROTEIN ALPHA"/>
    <property type="match status" value="1"/>
</dbReference>
<comment type="similarity">
    <text evidence="1">Belongs to the ETF alpha-subunit/FixB family.</text>
</comment>
<keyword evidence="4" id="KW-0285">Flavoprotein</keyword>
<evidence type="ECO:0000256" key="3">
    <source>
        <dbReference type="ARBA" id="ARBA00025649"/>
    </source>
</evidence>
<comment type="subunit">
    <text evidence="2">Heterodimer of an alpha and a beta subunit.</text>
</comment>
<evidence type="ECO:0000256" key="1">
    <source>
        <dbReference type="ARBA" id="ARBA00005817"/>
    </source>
</evidence>
<dbReference type="SUPFAM" id="SSF52467">
    <property type="entry name" value="DHS-like NAD/FAD-binding domain"/>
    <property type="match status" value="1"/>
</dbReference>
<dbReference type="Pfam" id="PF01012">
    <property type="entry name" value="ETF"/>
    <property type="match status" value="1"/>
</dbReference>
<keyword evidence="4" id="KW-0274">FAD</keyword>
<proteinExistence type="inferred from homology"/>
<comment type="function">
    <text evidence="3">The electron transfer flavoprotein serves as a specific electron acceptor for other dehydrogenases. It transfers the electrons to the main respiratory chain via ETF-ubiquinone oxidoreductase (ETF dehydrogenase).</text>
</comment>
<feature type="binding site" evidence="4">
    <location>
        <position position="210"/>
    </location>
    <ligand>
        <name>FAD</name>
        <dbReference type="ChEBI" id="CHEBI:57692"/>
    </ligand>
</feature>
<dbReference type="PANTHER" id="PTHR43153:SF1">
    <property type="entry name" value="ELECTRON TRANSFER FLAVOPROTEIN SUBUNIT ALPHA, MITOCHONDRIAL"/>
    <property type="match status" value="1"/>
</dbReference>
<feature type="binding site" evidence="4">
    <location>
        <begin position="247"/>
        <end position="251"/>
    </location>
    <ligand>
        <name>FAD</name>
        <dbReference type="ChEBI" id="CHEBI:57692"/>
    </ligand>
</feature>
<reference evidence="6" key="1">
    <citation type="journal article" date="2021" name="PeerJ">
        <title>Extensive microbial diversity within the chicken gut microbiome revealed by metagenomics and culture.</title>
        <authorList>
            <person name="Gilroy R."/>
            <person name="Ravi A."/>
            <person name="Getino M."/>
            <person name="Pursley I."/>
            <person name="Horton D.L."/>
            <person name="Alikhan N.F."/>
            <person name="Baker D."/>
            <person name="Gharbi K."/>
            <person name="Hall N."/>
            <person name="Watson M."/>
            <person name="Adriaenssens E.M."/>
            <person name="Foster-Nyarko E."/>
            <person name="Jarju S."/>
            <person name="Secka A."/>
            <person name="Antonio M."/>
            <person name="Oren A."/>
            <person name="Chaudhuri R.R."/>
            <person name="La Ragione R."/>
            <person name="Hildebrand F."/>
            <person name="Pallen M.J."/>
        </authorList>
    </citation>
    <scope>NUCLEOTIDE SEQUENCE</scope>
    <source>
        <strain evidence="6">ChiGjej4B4-7305</strain>
    </source>
</reference>
<organism evidence="6 7">
    <name type="scientific">Candidatus Ruania gallistercoris</name>
    <dbReference type="NCBI Taxonomy" id="2838746"/>
    <lineage>
        <taxon>Bacteria</taxon>
        <taxon>Bacillati</taxon>
        <taxon>Actinomycetota</taxon>
        <taxon>Actinomycetes</taxon>
        <taxon>Micrococcales</taxon>
        <taxon>Ruaniaceae</taxon>
        <taxon>Ruania</taxon>
    </lineage>
</organism>
<evidence type="ECO:0000313" key="7">
    <source>
        <dbReference type="Proteomes" id="UP000824037"/>
    </source>
</evidence>
<dbReference type="Gene3D" id="3.40.50.1220">
    <property type="entry name" value="TPP-binding domain"/>
    <property type="match status" value="1"/>
</dbReference>
<gene>
    <name evidence="6" type="ORF">H9815_11535</name>
</gene>
<reference evidence="6" key="2">
    <citation type="submission" date="2021-04" db="EMBL/GenBank/DDBJ databases">
        <authorList>
            <person name="Gilroy R."/>
        </authorList>
    </citation>
    <scope>NUCLEOTIDE SEQUENCE</scope>
    <source>
        <strain evidence="6">ChiGjej4B4-7305</strain>
    </source>
</reference>
<dbReference type="SUPFAM" id="SSF52402">
    <property type="entry name" value="Adenine nucleotide alpha hydrolases-like"/>
    <property type="match status" value="1"/>
</dbReference>
<comment type="cofactor">
    <cofactor evidence="4">
        <name>FAD</name>
        <dbReference type="ChEBI" id="CHEBI:57692"/>
    </cofactor>
    <text evidence="4">Binds 1 FAD per dimer.</text>
</comment>
<dbReference type="GO" id="GO:0050660">
    <property type="term" value="F:flavin adenine dinucleotide binding"/>
    <property type="evidence" value="ECO:0007669"/>
    <property type="project" value="InterPro"/>
</dbReference>
<dbReference type="InterPro" id="IPR029035">
    <property type="entry name" value="DHS-like_NAD/FAD-binding_dom"/>
</dbReference>
<dbReference type="InterPro" id="IPR014729">
    <property type="entry name" value="Rossmann-like_a/b/a_fold"/>
</dbReference>
<evidence type="ECO:0000256" key="2">
    <source>
        <dbReference type="ARBA" id="ARBA00011355"/>
    </source>
</evidence>
<accession>A0A9D2EFA3</accession>
<evidence type="ECO:0000259" key="5">
    <source>
        <dbReference type="SMART" id="SM00893"/>
    </source>
</evidence>
<dbReference type="Pfam" id="PF00766">
    <property type="entry name" value="ETF_alpha"/>
    <property type="match status" value="1"/>
</dbReference>
<dbReference type="Gene3D" id="3.40.50.620">
    <property type="entry name" value="HUPs"/>
    <property type="match status" value="1"/>
</dbReference>
<feature type="binding site" evidence="4">
    <location>
        <begin position="264"/>
        <end position="271"/>
    </location>
    <ligand>
        <name>FAD</name>
        <dbReference type="ChEBI" id="CHEBI:57692"/>
    </ligand>
</feature>
<dbReference type="EMBL" id="DXBY01000198">
    <property type="protein sequence ID" value="HIZ36402.1"/>
    <property type="molecule type" value="Genomic_DNA"/>
</dbReference>
<dbReference type="AlphaFoldDB" id="A0A9D2EFA3"/>
<protein>
    <submittedName>
        <fullName evidence="6">Electron transfer flavoprotein subunit alpha/FixB family protein</fullName>
    </submittedName>
</protein>
<dbReference type="InterPro" id="IPR014731">
    <property type="entry name" value="ETF_asu_C"/>
</dbReference>
<dbReference type="Proteomes" id="UP000824037">
    <property type="component" value="Unassembled WGS sequence"/>
</dbReference>
<feature type="binding site" evidence="4">
    <location>
        <begin position="233"/>
        <end position="234"/>
    </location>
    <ligand>
        <name>FAD</name>
        <dbReference type="ChEBI" id="CHEBI:57692"/>
    </ligand>
</feature>
<dbReference type="GO" id="GO:0009055">
    <property type="term" value="F:electron transfer activity"/>
    <property type="evidence" value="ECO:0007669"/>
    <property type="project" value="InterPro"/>
</dbReference>